<accession>A0A9X2ADL3</accession>
<reference evidence="2" key="1">
    <citation type="submission" date="2022-03" db="EMBL/GenBank/DDBJ databases">
        <title>Bacterial whole genome sequence for Hymenobacter sp. DH14.</title>
        <authorList>
            <person name="Le V."/>
        </authorList>
    </citation>
    <scope>NUCLEOTIDE SEQUENCE</scope>
    <source>
        <strain evidence="2">DH14</strain>
    </source>
</reference>
<keyword evidence="3" id="KW-1185">Reference proteome</keyword>
<dbReference type="AlphaFoldDB" id="A0A9X2ADL3"/>
<comment type="caution">
    <text evidence="2">The sequence shown here is derived from an EMBL/GenBank/DDBJ whole genome shotgun (WGS) entry which is preliminary data.</text>
</comment>
<dbReference type="Proteomes" id="UP001139193">
    <property type="component" value="Unassembled WGS sequence"/>
</dbReference>
<dbReference type="RefSeq" id="WP_241934510.1">
    <property type="nucleotide sequence ID" value="NZ_JALBGC010000001.1"/>
</dbReference>
<feature type="signal peptide" evidence="1">
    <location>
        <begin position="1"/>
        <end position="21"/>
    </location>
</feature>
<keyword evidence="2" id="KW-0121">Carboxypeptidase</keyword>
<protein>
    <submittedName>
        <fullName evidence="2">Carboxypeptidase-like regulatory domain-containing protein</fullName>
    </submittedName>
</protein>
<dbReference type="InterPro" id="IPR013784">
    <property type="entry name" value="Carb-bd-like_fold"/>
</dbReference>
<feature type="chain" id="PRO_5040867971" evidence="1">
    <location>
        <begin position="22"/>
        <end position="269"/>
    </location>
</feature>
<keyword evidence="1" id="KW-0732">Signal</keyword>
<dbReference type="Pfam" id="PF19765">
    <property type="entry name" value="DUF6252"/>
    <property type="match status" value="1"/>
</dbReference>
<keyword evidence="2" id="KW-0378">Hydrolase</keyword>
<evidence type="ECO:0000256" key="1">
    <source>
        <dbReference type="SAM" id="SignalP"/>
    </source>
</evidence>
<evidence type="ECO:0000313" key="3">
    <source>
        <dbReference type="Proteomes" id="UP001139193"/>
    </source>
</evidence>
<name>A0A9X2ADL3_9BACT</name>
<proteinExistence type="predicted"/>
<dbReference type="EMBL" id="JALBGC010000001">
    <property type="protein sequence ID" value="MCI1186231.1"/>
    <property type="molecule type" value="Genomic_DNA"/>
</dbReference>
<evidence type="ECO:0000313" key="2">
    <source>
        <dbReference type="EMBL" id="MCI1186231.1"/>
    </source>
</evidence>
<dbReference type="PROSITE" id="PS51257">
    <property type="entry name" value="PROKAR_LIPOPROTEIN"/>
    <property type="match status" value="1"/>
</dbReference>
<organism evidence="2 3">
    <name type="scientific">Hymenobacter cyanobacteriorum</name>
    <dbReference type="NCBI Taxonomy" id="2926463"/>
    <lineage>
        <taxon>Bacteria</taxon>
        <taxon>Pseudomonadati</taxon>
        <taxon>Bacteroidota</taxon>
        <taxon>Cytophagia</taxon>
        <taxon>Cytophagales</taxon>
        <taxon>Hymenobacteraceae</taxon>
        <taxon>Hymenobacter</taxon>
    </lineage>
</organism>
<dbReference type="GO" id="GO:0030246">
    <property type="term" value="F:carbohydrate binding"/>
    <property type="evidence" value="ECO:0007669"/>
    <property type="project" value="InterPro"/>
</dbReference>
<gene>
    <name evidence="2" type="ORF">MON38_02280</name>
</gene>
<dbReference type="SUPFAM" id="SSF49452">
    <property type="entry name" value="Starch-binding domain-like"/>
    <property type="match status" value="1"/>
</dbReference>
<dbReference type="Gene3D" id="2.60.40.1120">
    <property type="entry name" value="Carboxypeptidase-like, regulatory domain"/>
    <property type="match status" value="1"/>
</dbReference>
<keyword evidence="2" id="KW-0645">Protease</keyword>
<dbReference type="GO" id="GO:0004180">
    <property type="term" value="F:carboxypeptidase activity"/>
    <property type="evidence" value="ECO:0007669"/>
    <property type="project" value="UniProtKB-KW"/>
</dbReference>
<dbReference type="InterPro" id="IPR046219">
    <property type="entry name" value="DUF6252"/>
</dbReference>
<sequence>MTRLSACTRGLALAAALLSTACSEKPQDAPTPARPAVQASAGLITGAVQPADAVIGVNLTDNATGQTITGAAVDSQTGTYRFEAVPAGTYMLYFDKKPGYVRPRQQSVTVAAGKTTVVPTVAVVQSTAAFAVDGAAFRPPYIDLSLGFDGKAFPPRQCFSIAMGDGLGFSPTSAAGSYILFLTMPYAVQVGTYPLNADFTYAVFTDLKAGTFDSRLNPAPTPGGTLTITAVENTPPFPRSVSGTFSFTATNATTGTAKTFSGTFANAYF</sequence>